<dbReference type="PANTHER" id="PTHR46708">
    <property type="entry name" value="TENASCIN"/>
    <property type="match status" value="1"/>
</dbReference>
<dbReference type="SMART" id="SM00429">
    <property type="entry name" value="IPT"/>
    <property type="match status" value="3"/>
</dbReference>
<dbReference type="Pfam" id="PF14339">
    <property type="entry name" value="DUF4394"/>
    <property type="match status" value="1"/>
</dbReference>
<dbReference type="InterPro" id="IPR013783">
    <property type="entry name" value="Ig-like_fold"/>
</dbReference>
<keyword evidence="4" id="KW-1185">Reference proteome</keyword>
<organism evidence="3 4">
    <name type="scientific">Hymenobacter arizonensis</name>
    <name type="common">Siccationidurans arizonensis</name>
    <dbReference type="NCBI Taxonomy" id="1227077"/>
    <lineage>
        <taxon>Bacteria</taxon>
        <taxon>Pseudomonadati</taxon>
        <taxon>Bacteroidota</taxon>
        <taxon>Cytophagia</taxon>
        <taxon>Cytophagales</taxon>
        <taxon>Hymenobacteraceae</taxon>
        <taxon>Hymenobacter</taxon>
    </lineage>
</organism>
<dbReference type="InterPro" id="IPR036116">
    <property type="entry name" value="FN3_sf"/>
</dbReference>
<keyword evidence="1" id="KW-0677">Repeat</keyword>
<gene>
    <name evidence="3" type="ORF">SAMN04515668_2652</name>
</gene>
<dbReference type="Pfam" id="PF00041">
    <property type="entry name" value="fn3"/>
    <property type="match status" value="1"/>
</dbReference>
<dbReference type="InterPro" id="IPR003961">
    <property type="entry name" value="FN3_dom"/>
</dbReference>
<accession>A0A1I5Z3N0</accession>
<evidence type="ECO:0000259" key="2">
    <source>
        <dbReference type="PROSITE" id="PS50853"/>
    </source>
</evidence>
<dbReference type="PANTHER" id="PTHR46708:SF2">
    <property type="entry name" value="FIBRONECTIN TYPE-III DOMAIN-CONTAINING PROTEIN"/>
    <property type="match status" value="1"/>
</dbReference>
<feature type="domain" description="Fibronectin type-III" evidence="2">
    <location>
        <begin position="424"/>
        <end position="510"/>
    </location>
</feature>
<dbReference type="OrthoDB" id="5524298at2"/>
<dbReference type="Proteomes" id="UP000199029">
    <property type="component" value="Unassembled WGS sequence"/>
</dbReference>
<dbReference type="PROSITE" id="PS50853">
    <property type="entry name" value="FN3"/>
    <property type="match status" value="1"/>
</dbReference>
<sequence length="1429" mass="143449">MLTHLLLLPSVGRQLQKLTAFLLLMTLLLGSLTGRAQDIVYALGTVNGTVLPGTNPIYPQGASVGDQGIIAFKTVQSVFPIASLPVPISGLEPGQRLVGMDFRTSTGQLYALGYNSSASASNARLYTLNAITGVATPVGTSNITLALSSAPYQVGFDFNPVNEQIRVVSTTDSNYRLDPATGSIVATDTPLAYAGGTPNPGVTAAAYSNAFIGSTSTTLYNIDFLNAGLLNTQALPSSGLLTNVGTISLQGFGIGAAQALNLDISNYAGNPSSNNAFLLELGERLPAGTARANLYTLDLNTGAAVRIANLISTSVDSPIDIFDIAVPPVPTLISIAPNTAVVGAPALTITATGTGFFNGAIVRYGTANLTTTYVSPTQLTAVIPATNFQSPGVVQVSVANPPVPGGITNSLPFTVTTTPPPCDAPTNPAANSITSNSASISFTASATATNYTVTVTPAGGTATTLTATTSPVALTGLTPGTAYTVSIVSNCTGNTTSAAATTTFTTTAAPNPAPTITSLSPNSATAGGAAFTLTVTGTGFVSGSTVSFNGTTRPTTFVSATQVTAAIPASDIATAGSYNVTVTNAAPGGGTSAPAVFTVNPVVVNNPAPTITSLSPATVTAGAAAQTLTVNGTNFLASSTVSFNGTSRSTTFVSATQLTIALTAADQATAGSYNVTVTNPAPGGGTSAPAVFTVNPAPVACLAPTGLSVSGITSNSATVSFTTDGTTDFYTLTLTPTGGGTPQVYFVVGGINLTGLIASTSYTASIVRNCGSSATSLAVTVSFTTTAAPLTDLVVSSPQPVSGSYNNVTITGTGVATLTGTLTVNGTLTVQSGGALVQACQVIDGPGSFVLLPGANLAICDPAGIATTGAVGAVRVTGSRSFSIDANYAYNGTVAQVTGPGLPSRVLNLGVSNATGLSLSQALSVTQVLRLENGNLATTGQSLTLLSSAAGTALVDNRGGVVVGTATVQRYIDPSRNGGVGYRHYSAPVANTTVADLNTAGFTPIVNPAYNTAGVPNNVSPFPNVFGYDEVRVNTSGGAGSIDFDKGFFSPASTADPMEVTRGYTVNIPAQANVDFVGTLNNGTIAASNLTRGSQAESGWHLRGNPYPSPLNWNLVGKTGVENALYVFKSSGQYTGSYASYINFVGVNGGTNILPVAQGFFVRAAAGQAGSLSFTNAARVNTPDATPFQRGTADTRPRLTLGLTSAAASTQALAYFEPGATAGFDAAFDAHALPAPNGLTLAFETAAAEPLAISGLPALTGADLTLPLRVAARTAGTYALTVDQVRNLPANYRAYLRDALTGTFTDLAANRSVSLDLAANAAAGGRYAVLFTTQARVLGTAPAALARLASVYPNPARGAATLLVPAALRGTQATAVTVVDNLGRVVLARTLGAGATETLELPLAGLAPGVYAVLARTAHGLVAKRLVVE</sequence>
<evidence type="ECO:0000313" key="3">
    <source>
        <dbReference type="EMBL" id="SFQ50737.1"/>
    </source>
</evidence>
<dbReference type="SUPFAM" id="SSF81296">
    <property type="entry name" value="E set domains"/>
    <property type="match status" value="3"/>
</dbReference>
<dbReference type="SMART" id="SM00060">
    <property type="entry name" value="FN3"/>
    <property type="match status" value="2"/>
</dbReference>
<proteinExistence type="predicted"/>
<dbReference type="STRING" id="1227077.SAMN04515668_2652"/>
<dbReference type="InterPro" id="IPR014756">
    <property type="entry name" value="Ig_E-set"/>
</dbReference>
<reference evidence="4" key="1">
    <citation type="submission" date="2016-10" db="EMBL/GenBank/DDBJ databases">
        <authorList>
            <person name="Varghese N."/>
            <person name="Submissions S."/>
        </authorList>
    </citation>
    <scope>NUCLEOTIDE SEQUENCE [LARGE SCALE GENOMIC DNA]</scope>
    <source>
        <strain evidence="4">OR362-8,ATCC BAA-1266,JCM 13504</strain>
    </source>
</reference>
<evidence type="ECO:0000313" key="4">
    <source>
        <dbReference type="Proteomes" id="UP000199029"/>
    </source>
</evidence>
<evidence type="ECO:0000256" key="1">
    <source>
        <dbReference type="ARBA" id="ARBA00022737"/>
    </source>
</evidence>
<dbReference type="InterPro" id="IPR050991">
    <property type="entry name" value="ECM_Regulatory_Proteins"/>
</dbReference>
<name>A0A1I5Z3N0_HYMAR</name>
<dbReference type="NCBIfam" id="TIGR04183">
    <property type="entry name" value="Por_Secre_tail"/>
    <property type="match status" value="1"/>
</dbReference>
<dbReference type="InterPro" id="IPR025507">
    <property type="entry name" value="DUF4394"/>
</dbReference>
<protein>
    <submittedName>
        <fullName evidence="3">Fibronectin type III domain-containing protein</fullName>
    </submittedName>
</protein>
<dbReference type="EMBL" id="FOXS01000003">
    <property type="protein sequence ID" value="SFQ50737.1"/>
    <property type="molecule type" value="Genomic_DNA"/>
</dbReference>
<dbReference type="InterPro" id="IPR026444">
    <property type="entry name" value="Secre_tail"/>
</dbReference>
<dbReference type="CDD" id="cd00063">
    <property type="entry name" value="FN3"/>
    <property type="match status" value="2"/>
</dbReference>
<dbReference type="CDD" id="cd00102">
    <property type="entry name" value="IPT"/>
    <property type="match status" value="1"/>
</dbReference>
<dbReference type="Gene3D" id="2.60.40.10">
    <property type="entry name" value="Immunoglobulins"/>
    <property type="match status" value="5"/>
</dbReference>
<dbReference type="SUPFAM" id="SSF49265">
    <property type="entry name" value="Fibronectin type III"/>
    <property type="match status" value="2"/>
</dbReference>
<dbReference type="InterPro" id="IPR002909">
    <property type="entry name" value="IPT_dom"/>
</dbReference>